<feature type="transmembrane region" description="Helical" evidence="1">
    <location>
        <begin position="7"/>
        <end position="29"/>
    </location>
</feature>
<gene>
    <name evidence="2" type="ORF">KIS1582_5109</name>
</gene>
<dbReference type="EMBL" id="VDEM01000157">
    <property type="protein sequence ID" value="KAF0821195.1"/>
    <property type="molecule type" value="Genomic_DNA"/>
</dbReference>
<keyword evidence="1" id="KW-0472">Membrane</keyword>
<keyword evidence="1" id="KW-1133">Transmembrane helix</keyword>
<keyword evidence="1" id="KW-0812">Transmembrane</keyword>
<reference evidence="2 3" key="1">
    <citation type="journal article" date="2020" name="G3 (Bethesda)">
        <title>Whole Genome Sequencing and Comparative Genomics of Two Nematicidal Bacillus Strains Reveals a Wide Range of Possible Virulence Factors.</title>
        <authorList>
            <person name="Susic N."/>
            <person name="Janezic S."/>
            <person name="Rupnik M."/>
            <person name="Geric Stare B."/>
        </authorList>
    </citation>
    <scope>NUCLEOTIDE SEQUENCE [LARGE SCALE GENOMIC DNA]</scope>
    <source>
        <strain evidence="2 3">I-1582</strain>
    </source>
</reference>
<organism evidence="2 3">
    <name type="scientific">Cytobacillus firmus</name>
    <name type="common">Bacillus firmus</name>
    <dbReference type="NCBI Taxonomy" id="1399"/>
    <lineage>
        <taxon>Bacteria</taxon>
        <taxon>Bacillati</taxon>
        <taxon>Bacillota</taxon>
        <taxon>Bacilli</taxon>
        <taxon>Bacillales</taxon>
        <taxon>Bacillaceae</taxon>
        <taxon>Cytobacillus</taxon>
    </lineage>
</organism>
<protein>
    <submittedName>
        <fullName evidence="2">Uncharacterized protein</fullName>
    </submittedName>
</protein>
<sequence>MLKGTFFAGTVVFKIACTFLAAVMFRLFFLFAADLFLVIIFFNTIMAHGFHSFLLLIYEGETRMKEPLSILLKISADAPSFFAV</sequence>
<dbReference type="AlphaFoldDB" id="A0A800N7W0"/>
<proteinExistence type="predicted"/>
<dbReference type="RefSeq" id="WP_159347404.1">
    <property type="nucleotide sequence ID" value="NZ_JARMFD010000062.1"/>
</dbReference>
<evidence type="ECO:0000256" key="1">
    <source>
        <dbReference type="SAM" id="Phobius"/>
    </source>
</evidence>
<comment type="caution">
    <text evidence="2">The sequence shown here is derived from an EMBL/GenBank/DDBJ whole genome shotgun (WGS) entry which is preliminary data.</text>
</comment>
<dbReference type="Proteomes" id="UP000465778">
    <property type="component" value="Unassembled WGS sequence"/>
</dbReference>
<evidence type="ECO:0000313" key="2">
    <source>
        <dbReference type="EMBL" id="KAF0821195.1"/>
    </source>
</evidence>
<evidence type="ECO:0000313" key="3">
    <source>
        <dbReference type="Proteomes" id="UP000465778"/>
    </source>
</evidence>
<feature type="transmembrane region" description="Helical" evidence="1">
    <location>
        <begin position="35"/>
        <end position="58"/>
    </location>
</feature>
<accession>A0A800N7W0</accession>
<name>A0A800N7W0_CYTFI</name>